<feature type="coiled-coil region" evidence="1">
    <location>
        <begin position="311"/>
        <end position="345"/>
    </location>
</feature>
<evidence type="ECO:0000256" key="1">
    <source>
        <dbReference type="SAM" id="Coils"/>
    </source>
</evidence>
<name>A0A803QJB2_CANSA</name>
<keyword evidence="5" id="KW-1185">Reference proteome</keyword>
<organism evidence="4 5">
    <name type="scientific">Cannabis sativa</name>
    <name type="common">Hemp</name>
    <name type="synonym">Marijuana</name>
    <dbReference type="NCBI Taxonomy" id="3483"/>
    <lineage>
        <taxon>Eukaryota</taxon>
        <taxon>Viridiplantae</taxon>
        <taxon>Streptophyta</taxon>
        <taxon>Embryophyta</taxon>
        <taxon>Tracheophyta</taxon>
        <taxon>Spermatophyta</taxon>
        <taxon>Magnoliopsida</taxon>
        <taxon>eudicotyledons</taxon>
        <taxon>Gunneridae</taxon>
        <taxon>Pentapetalae</taxon>
        <taxon>rosids</taxon>
        <taxon>fabids</taxon>
        <taxon>Rosales</taxon>
        <taxon>Cannabaceae</taxon>
        <taxon>Cannabis</taxon>
    </lineage>
</organism>
<evidence type="ECO:0000313" key="5">
    <source>
        <dbReference type="Proteomes" id="UP000596661"/>
    </source>
</evidence>
<dbReference type="EMBL" id="UZAU01000821">
    <property type="status" value="NOT_ANNOTATED_CDS"/>
    <property type="molecule type" value="Genomic_DNA"/>
</dbReference>
<dbReference type="EnsemblPlants" id="evm.model.10.1312">
    <property type="protein sequence ID" value="cds.evm.model.10.1312"/>
    <property type="gene ID" value="evm.TU.10.1312"/>
</dbReference>
<keyword evidence="1" id="KW-0175">Coiled coil</keyword>
<protein>
    <submittedName>
        <fullName evidence="4">Uncharacterized protein</fullName>
    </submittedName>
</protein>
<dbReference type="Proteomes" id="UP000596661">
    <property type="component" value="Unassembled WGS sequence"/>
</dbReference>
<feature type="region of interest" description="Disordered" evidence="2">
    <location>
        <begin position="188"/>
        <end position="236"/>
    </location>
</feature>
<feature type="signal peptide" evidence="3">
    <location>
        <begin position="1"/>
        <end position="32"/>
    </location>
</feature>
<evidence type="ECO:0000256" key="3">
    <source>
        <dbReference type="SAM" id="SignalP"/>
    </source>
</evidence>
<feature type="compositionally biased region" description="Basic and acidic residues" evidence="2">
    <location>
        <begin position="213"/>
        <end position="225"/>
    </location>
</feature>
<sequence length="401" mass="45014">MQNPYWWSLFLGSCPTIFVLFDIAEQLQNGYGQLTYLGSGSNMCTRADNTTGLIGCPLVTLYGHPAMPMVQLGVVDTLPKAHPAPSTMGTTVAEFVVTVAQHTTELKSLPKRREGVHISKTGEVLEAGQDYVEEECTEAHHINNKDPRGARWVSPPSILTFKRLSNLYEEGFLGKVIEGVMFDHEEEVAPNQEAPKKKKQKKASQDDQVPIERPIKIRDGPEEAARPSAQVEGKGKAMVVKEEEDSSDEDALSLLFSKGAPMHVQETEKGNETLMFYQDRVLPEVNDQLAGAKYMSMELLMGDNEALAKDVNSVKDERENLCTLLTNLETKVNDSTEEKMVLQETLDSKWTSFTTEWEVLRKEVDNLESVGFLDVFYEFWKANPEANFDYLNENKEAYLGF</sequence>
<dbReference type="Gramene" id="evm.model.10.1312">
    <property type="protein sequence ID" value="cds.evm.model.10.1312"/>
    <property type="gene ID" value="evm.TU.10.1312"/>
</dbReference>
<reference evidence="4" key="1">
    <citation type="submission" date="2021-03" db="UniProtKB">
        <authorList>
            <consortium name="EnsemblPlants"/>
        </authorList>
    </citation>
    <scope>IDENTIFICATION</scope>
</reference>
<dbReference type="AlphaFoldDB" id="A0A803QJB2"/>
<evidence type="ECO:0000256" key="2">
    <source>
        <dbReference type="SAM" id="MobiDB-lite"/>
    </source>
</evidence>
<evidence type="ECO:0000313" key="4">
    <source>
        <dbReference type="EnsemblPlants" id="cds.evm.model.10.1312"/>
    </source>
</evidence>
<keyword evidence="3" id="KW-0732">Signal</keyword>
<feature type="chain" id="PRO_5030520990" evidence="3">
    <location>
        <begin position="33"/>
        <end position="401"/>
    </location>
</feature>
<accession>A0A803QJB2</accession>
<proteinExistence type="predicted"/>